<accession>A0ABV1HQ85</accession>
<organism evidence="1 2">
    <name type="scientific">Ventrimonas faecis</name>
    <dbReference type="NCBI Taxonomy" id="3133170"/>
    <lineage>
        <taxon>Bacteria</taxon>
        <taxon>Bacillati</taxon>
        <taxon>Bacillota</taxon>
        <taxon>Clostridia</taxon>
        <taxon>Lachnospirales</taxon>
        <taxon>Lachnospiraceae</taxon>
        <taxon>Ventrimonas</taxon>
    </lineage>
</organism>
<name>A0ABV1HQ85_9FIRM</name>
<dbReference type="EMBL" id="JBBMFJ010000048">
    <property type="protein sequence ID" value="MEQ2564489.1"/>
    <property type="molecule type" value="Genomic_DNA"/>
</dbReference>
<evidence type="ECO:0000313" key="1">
    <source>
        <dbReference type="EMBL" id="MEQ2564489.1"/>
    </source>
</evidence>
<keyword evidence="2" id="KW-1185">Reference proteome</keyword>
<gene>
    <name evidence="1" type="ORF">WMO41_15180</name>
</gene>
<evidence type="ECO:0000313" key="2">
    <source>
        <dbReference type="Proteomes" id="UP001437460"/>
    </source>
</evidence>
<comment type="caution">
    <text evidence="1">The sequence shown here is derived from an EMBL/GenBank/DDBJ whole genome shotgun (WGS) entry which is preliminary data.</text>
</comment>
<evidence type="ECO:0008006" key="3">
    <source>
        <dbReference type="Google" id="ProtNLM"/>
    </source>
</evidence>
<dbReference type="Proteomes" id="UP001437460">
    <property type="component" value="Unassembled WGS sequence"/>
</dbReference>
<sequence>MLTIKNIERAADCVSMQVYIEANRENFFTVLFDKQTGSVKECSRDDADAYIQAVCRDYWDIVKDRSGKEEYVLL</sequence>
<reference evidence="1 2" key="1">
    <citation type="submission" date="2024-03" db="EMBL/GenBank/DDBJ databases">
        <title>Human intestinal bacterial collection.</title>
        <authorList>
            <person name="Pauvert C."/>
            <person name="Hitch T.C.A."/>
            <person name="Clavel T."/>
        </authorList>
    </citation>
    <scope>NUCLEOTIDE SEQUENCE [LARGE SCALE GENOMIC DNA]</scope>
    <source>
        <strain evidence="1 2">CLA-AP-H27</strain>
    </source>
</reference>
<dbReference type="RefSeq" id="WP_349230478.1">
    <property type="nucleotide sequence ID" value="NZ_JBBMFJ010000048.1"/>
</dbReference>
<proteinExistence type="predicted"/>
<protein>
    <recommendedName>
        <fullName evidence="3">KTSC domain-containing protein</fullName>
    </recommendedName>
</protein>